<protein>
    <recommendedName>
        <fullName evidence="4">PKD domain-containing protein</fullName>
    </recommendedName>
</protein>
<evidence type="ECO:0008006" key="4">
    <source>
        <dbReference type="Google" id="ProtNLM"/>
    </source>
</evidence>
<evidence type="ECO:0000313" key="2">
    <source>
        <dbReference type="EMBL" id="ADB76940.1"/>
    </source>
</evidence>
<accession>D2SG72</accession>
<organism evidence="2 3">
    <name type="scientific">Geodermatophilus obscurus (strain ATCC 25078 / DSM 43160 / JCM 3152 / CCUG 61914 / KCC A-0152 / KCTC 9177 / NBRC 13315 / NRRL B-3577 / G-20)</name>
    <dbReference type="NCBI Taxonomy" id="526225"/>
    <lineage>
        <taxon>Bacteria</taxon>
        <taxon>Bacillati</taxon>
        <taxon>Actinomycetota</taxon>
        <taxon>Actinomycetes</taxon>
        <taxon>Geodermatophilales</taxon>
        <taxon>Geodermatophilaceae</taxon>
        <taxon>Geodermatophilus</taxon>
    </lineage>
</organism>
<dbReference type="HOGENOM" id="CLU_905396_0_0_11"/>
<feature type="signal peptide" evidence="1">
    <location>
        <begin position="1"/>
        <end position="25"/>
    </location>
</feature>
<keyword evidence="1" id="KW-0732">Signal</keyword>
<dbReference type="Proteomes" id="UP000001382">
    <property type="component" value="Chromosome"/>
</dbReference>
<evidence type="ECO:0000256" key="1">
    <source>
        <dbReference type="SAM" id="SignalP"/>
    </source>
</evidence>
<dbReference type="AlphaFoldDB" id="D2SG72"/>
<dbReference type="KEGG" id="gob:Gobs_4384"/>
<feature type="chain" id="PRO_5039724803" description="PKD domain-containing protein" evidence="1">
    <location>
        <begin position="26"/>
        <end position="307"/>
    </location>
</feature>
<dbReference type="EMBL" id="CP001867">
    <property type="protein sequence ID" value="ADB76940.1"/>
    <property type="molecule type" value="Genomic_DNA"/>
</dbReference>
<dbReference type="OrthoDB" id="5192284at2"/>
<proteinExistence type="predicted"/>
<sequence>MSYRVFFACVLSLIVITLNAASARAQEPVTCDGISCPTTALRESAVQVSAAHVFGSGADPVRLATNAAPPGPAFFVWHLRTPCTAEDAAAGVSCDSRTRACPQVESRVIQFVIVQRQRLAQEGRVPVEDLAPSSETPVGAAYGPVIVDGGACVDITALNPPPSPGEVFRYFQTLPLPDLSTQQQPPGNALAGLPVVFYTDGPTTQTFTVDIRGFTVDIVATASAFAWDTGDGTVLRTTDPGSPYPDHTISHDYRSGTYTAALTTTWSGTYSVDGGATADVPGTTTTDGPPATFTVLQASPVLTNPFD</sequence>
<reference evidence="3" key="2">
    <citation type="submission" date="2010-01" db="EMBL/GenBank/DDBJ databases">
        <title>The complete genome of Geodermatophilus obscurus DSM 43160.</title>
        <authorList>
            <consortium name="US DOE Joint Genome Institute (JGI-PGF)"/>
            <person name="Lucas S."/>
            <person name="Copeland A."/>
            <person name="Lapidus A."/>
            <person name="Glavina del Rio T."/>
            <person name="Dalin E."/>
            <person name="Tice H."/>
            <person name="Bruce D."/>
            <person name="Goodwin L."/>
            <person name="Pitluck S."/>
            <person name="Kyrpides N."/>
            <person name="Mavromatis K."/>
            <person name="Ivanova N."/>
            <person name="Munk A.C."/>
            <person name="Brettin T."/>
            <person name="Detter J.C."/>
            <person name="Han C."/>
            <person name="Larimer F."/>
            <person name="Land M."/>
            <person name="Hauser L."/>
            <person name="Markowitz V."/>
            <person name="Cheng J.-F."/>
            <person name="Hugenholtz P."/>
            <person name="Woyke T."/>
            <person name="Wu D."/>
            <person name="Jando M."/>
            <person name="Schneider S."/>
            <person name="Klenk H.-P."/>
            <person name="Eisen J.A."/>
        </authorList>
    </citation>
    <scope>NUCLEOTIDE SEQUENCE [LARGE SCALE GENOMIC DNA]</scope>
    <source>
        <strain evidence="3">ATCC 25078 / DSM 43160 / JCM 3152 / KCC A-0152 / KCTC 9177 / NBRC 13315 / NRRL B-3577 / G-20</strain>
    </source>
</reference>
<evidence type="ECO:0000313" key="3">
    <source>
        <dbReference type="Proteomes" id="UP000001382"/>
    </source>
</evidence>
<keyword evidence="3" id="KW-1185">Reference proteome</keyword>
<dbReference type="eggNOG" id="ENOG5032ZQT">
    <property type="taxonomic scope" value="Bacteria"/>
</dbReference>
<dbReference type="STRING" id="526225.Gobs_4384"/>
<name>D2SG72_GEOOG</name>
<reference evidence="2 3" key="1">
    <citation type="journal article" date="2010" name="Stand. Genomic Sci.">
        <title>Complete genome sequence of Geodermatophilus obscurus type strain (G-20).</title>
        <authorList>
            <person name="Ivanova N."/>
            <person name="Sikorski J."/>
            <person name="Jando M."/>
            <person name="Munk C."/>
            <person name="Lapidus A."/>
            <person name="Glavina Del Rio T."/>
            <person name="Copeland A."/>
            <person name="Tice H."/>
            <person name="Cheng J.-F."/>
            <person name="Lucas S."/>
            <person name="Chen F."/>
            <person name="Nolan M."/>
            <person name="Bruce D."/>
            <person name="Goodwin L."/>
            <person name="Pitluck S."/>
            <person name="Mavromatis K."/>
            <person name="Mikhailova N."/>
            <person name="Pati A."/>
            <person name="Chen A."/>
            <person name="Palaniappan K."/>
            <person name="Land M."/>
            <person name="Hauser L."/>
            <person name="Chang Y.-J."/>
            <person name="Jeffries C.D."/>
            <person name="Meincke L."/>
            <person name="Brettin T."/>
            <person name="Detter J.C."/>
            <person name="Detter J.C."/>
            <person name="Rohde M."/>
            <person name="Goeker M."/>
            <person name="Bristow J."/>
            <person name="Eisen J.A."/>
            <person name="Markowitz V."/>
            <person name="Hugenholtz P."/>
            <person name="Kyrpides N.C."/>
            <person name="Klenk H.-P."/>
        </authorList>
    </citation>
    <scope>NUCLEOTIDE SEQUENCE [LARGE SCALE GENOMIC DNA]</scope>
    <source>
        <strain evidence="3">ATCC 25078 / DSM 43160 / JCM 3152 / KCC A-0152 / KCTC 9177 / NBRC 13315 / NRRL B-3577 / G-20</strain>
    </source>
</reference>
<gene>
    <name evidence="2" type="ordered locus">Gobs_4384</name>
</gene>